<dbReference type="GeneID" id="85361363"/>
<sequence>MVCWIFTAAALLSYTAPNMQQHPMLSFEDVDEGRIAFQHLEESSRIGIDATLITAEDASSLSKNLSPRKSTLVSLPQNLVDQIWTDRPVRTKNLIVHLEEKFSGESHESKLGRLRDELKKKECAAIILTALDEIAWLYNLRGSDIDFNPVFFAYAVVTMGNATLFVQGCAPADVNVKSYEEFWTFLKEFKSEGKVLVTDKSSLAVAEAVGKDNYTLLPSPVSSLKSIKNATELEGFRQCHIRDGAALVKYFSWLEDQLNEGKKLSEWGAAASWKSTERLFKGLSFPTISSTGANAAIIHYSPDSKESAIIDKEEVYLCDSGAQFFDGTTDHFGTPKPEEIRANTRVLQGHIAIDTAIFPNGTTGYIIDSWARRALWQDRLNYRHGTGHGVGHFLNVHEGPHDIGTRISLNTNALKPGMTVSNEPGYYADGKFGIRIENIVLVKEVQTPNNFSNKGYLGFEHVTMCPIHKKLVDKVLLTAEETEWFNDCHEEVW</sequence>
<reference evidence="9" key="1">
    <citation type="submission" date="2023-06" db="EMBL/GenBank/DDBJ databases">
        <authorList>
            <consortium name="Lawrence Berkeley National Laboratory"/>
            <person name="Ahrendt S."/>
            <person name="Sahu N."/>
            <person name="Indic B."/>
            <person name="Wong-Bajracharya J."/>
            <person name="Merenyi Z."/>
            <person name="Ke H.-M."/>
            <person name="Monk M."/>
            <person name="Kocsube S."/>
            <person name="Drula E."/>
            <person name="Lipzen A."/>
            <person name="Balint B."/>
            <person name="Henrissat B."/>
            <person name="Andreopoulos B."/>
            <person name="Martin F.M."/>
            <person name="Harder C.B."/>
            <person name="Rigling D."/>
            <person name="Ford K.L."/>
            <person name="Foster G.D."/>
            <person name="Pangilinan J."/>
            <person name="Papanicolaou A."/>
            <person name="Barry K."/>
            <person name="LaButti K."/>
            <person name="Viragh M."/>
            <person name="Koriabine M."/>
            <person name="Yan M."/>
            <person name="Riley R."/>
            <person name="Champramary S."/>
            <person name="Plett K.L."/>
            <person name="Tsai I.J."/>
            <person name="Slot J."/>
            <person name="Sipos G."/>
            <person name="Plett J."/>
            <person name="Nagy L.G."/>
            <person name="Grigoriev I.V."/>
        </authorList>
    </citation>
    <scope>NUCLEOTIDE SEQUENCE</scope>
    <source>
        <strain evidence="9">CCBAS 213</strain>
    </source>
</reference>
<protein>
    <submittedName>
        <fullName evidence="9">Peptidase M24, structural domain-containing protein</fullName>
    </submittedName>
</protein>
<dbReference type="Proteomes" id="UP001175211">
    <property type="component" value="Unassembled WGS sequence"/>
</dbReference>
<dbReference type="Pfam" id="PF00557">
    <property type="entry name" value="Peptidase_M24"/>
    <property type="match status" value="1"/>
</dbReference>
<dbReference type="GO" id="GO:0005737">
    <property type="term" value="C:cytoplasm"/>
    <property type="evidence" value="ECO:0007669"/>
    <property type="project" value="UniProtKB-ARBA"/>
</dbReference>
<dbReference type="GO" id="GO:0046872">
    <property type="term" value="F:metal ion binding"/>
    <property type="evidence" value="ECO:0007669"/>
    <property type="project" value="UniProtKB-KW"/>
</dbReference>
<evidence type="ECO:0000259" key="8">
    <source>
        <dbReference type="Pfam" id="PF16188"/>
    </source>
</evidence>
<keyword evidence="5" id="KW-0464">Manganese</keyword>
<keyword evidence="4" id="KW-0378">Hydrolase</keyword>
<comment type="caution">
    <text evidence="9">The sequence shown here is derived from an EMBL/GenBank/DDBJ whole genome shotgun (WGS) entry which is preliminary data.</text>
</comment>
<comment type="similarity">
    <text evidence="2">Belongs to the peptidase M24B family.</text>
</comment>
<evidence type="ECO:0000256" key="2">
    <source>
        <dbReference type="ARBA" id="ARBA00008766"/>
    </source>
</evidence>
<name>A0AA39K008_ARMTA</name>
<keyword evidence="6" id="KW-0732">Signal</keyword>
<dbReference type="InterPro" id="IPR032416">
    <property type="entry name" value="Peptidase_M24_C"/>
</dbReference>
<evidence type="ECO:0000256" key="1">
    <source>
        <dbReference type="ARBA" id="ARBA00001936"/>
    </source>
</evidence>
<organism evidence="9 10">
    <name type="scientific">Armillaria tabescens</name>
    <name type="common">Ringless honey mushroom</name>
    <name type="synonym">Agaricus tabescens</name>
    <dbReference type="NCBI Taxonomy" id="1929756"/>
    <lineage>
        <taxon>Eukaryota</taxon>
        <taxon>Fungi</taxon>
        <taxon>Dikarya</taxon>
        <taxon>Basidiomycota</taxon>
        <taxon>Agaricomycotina</taxon>
        <taxon>Agaricomycetes</taxon>
        <taxon>Agaricomycetidae</taxon>
        <taxon>Agaricales</taxon>
        <taxon>Marasmiineae</taxon>
        <taxon>Physalacriaceae</taxon>
        <taxon>Desarmillaria</taxon>
    </lineage>
</organism>
<dbReference type="PANTHER" id="PTHR43763">
    <property type="entry name" value="XAA-PRO AMINOPEPTIDASE 1"/>
    <property type="match status" value="1"/>
</dbReference>
<proteinExistence type="inferred from homology"/>
<evidence type="ECO:0000313" key="9">
    <source>
        <dbReference type="EMBL" id="KAK0452061.1"/>
    </source>
</evidence>
<gene>
    <name evidence="9" type="ORF">EV420DRAFT_1645715</name>
</gene>
<evidence type="ECO:0000256" key="4">
    <source>
        <dbReference type="ARBA" id="ARBA00022801"/>
    </source>
</evidence>
<evidence type="ECO:0000313" key="10">
    <source>
        <dbReference type="Proteomes" id="UP001175211"/>
    </source>
</evidence>
<dbReference type="CDD" id="cd01085">
    <property type="entry name" value="APP"/>
    <property type="match status" value="1"/>
</dbReference>
<dbReference type="PANTHER" id="PTHR43763:SF6">
    <property type="entry name" value="XAA-PRO AMINOPEPTIDASE 1"/>
    <property type="match status" value="1"/>
</dbReference>
<feature type="domain" description="Peptidase M24" evidence="7">
    <location>
        <begin position="235"/>
        <end position="444"/>
    </location>
</feature>
<keyword evidence="3" id="KW-0479">Metal-binding</keyword>
<dbReference type="InterPro" id="IPR036005">
    <property type="entry name" value="Creatinase/aminopeptidase-like"/>
</dbReference>
<evidence type="ECO:0000256" key="3">
    <source>
        <dbReference type="ARBA" id="ARBA00022723"/>
    </source>
</evidence>
<comment type="cofactor">
    <cofactor evidence="1">
        <name>Mn(2+)</name>
        <dbReference type="ChEBI" id="CHEBI:29035"/>
    </cofactor>
</comment>
<dbReference type="InterPro" id="IPR050422">
    <property type="entry name" value="X-Pro_aminopeptidase_P"/>
</dbReference>
<dbReference type="AlphaFoldDB" id="A0AA39K008"/>
<dbReference type="Gene3D" id="3.90.230.10">
    <property type="entry name" value="Creatinase/methionine aminopeptidase superfamily"/>
    <property type="match status" value="1"/>
</dbReference>
<dbReference type="RefSeq" id="XP_060327895.1">
    <property type="nucleotide sequence ID" value="XM_060477815.1"/>
</dbReference>
<dbReference type="InterPro" id="IPR000994">
    <property type="entry name" value="Pept_M24"/>
</dbReference>
<dbReference type="Pfam" id="PF16188">
    <property type="entry name" value="Peptidase_M24_C"/>
    <property type="match status" value="1"/>
</dbReference>
<feature type="signal peptide" evidence="6">
    <location>
        <begin position="1"/>
        <end position="20"/>
    </location>
</feature>
<evidence type="ECO:0000256" key="6">
    <source>
        <dbReference type="SAM" id="SignalP"/>
    </source>
</evidence>
<dbReference type="Pfam" id="PF16189">
    <property type="entry name" value="Creatinase_N_2"/>
    <property type="match status" value="1"/>
</dbReference>
<dbReference type="FunFam" id="3.90.230.10:FF:000007">
    <property type="entry name" value="Xaa-Pro aminopeptidase P"/>
    <property type="match status" value="1"/>
</dbReference>
<keyword evidence="10" id="KW-1185">Reference proteome</keyword>
<dbReference type="SUPFAM" id="SSF55920">
    <property type="entry name" value="Creatinase/aminopeptidase"/>
    <property type="match status" value="1"/>
</dbReference>
<dbReference type="Gene3D" id="3.40.350.10">
    <property type="entry name" value="Creatinase/prolidase N-terminal domain"/>
    <property type="match status" value="2"/>
</dbReference>
<feature type="chain" id="PRO_5041337992" evidence="6">
    <location>
        <begin position="21"/>
        <end position="493"/>
    </location>
</feature>
<evidence type="ECO:0000256" key="5">
    <source>
        <dbReference type="ARBA" id="ARBA00023211"/>
    </source>
</evidence>
<dbReference type="InterPro" id="IPR033740">
    <property type="entry name" value="Pept_M24B"/>
</dbReference>
<dbReference type="GO" id="GO:0070006">
    <property type="term" value="F:metalloaminopeptidase activity"/>
    <property type="evidence" value="ECO:0007669"/>
    <property type="project" value="InterPro"/>
</dbReference>
<accession>A0AA39K008</accession>
<dbReference type="InterPro" id="IPR029149">
    <property type="entry name" value="Creatin/AminoP/Spt16_N"/>
</dbReference>
<feature type="domain" description="Peptidase M24 C-terminal" evidence="8">
    <location>
        <begin position="455"/>
        <end position="493"/>
    </location>
</feature>
<dbReference type="EMBL" id="JAUEPS010000031">
    <property type="protein sequence ID" value="KAK0452061.1"/>
    <property type="molecule type" value="Genomic_DNA"/>
</dbReference>
<evidence type="ECO:0000259" key="7">
    <source>
        <dbReference type="Pfam" id="PF00557"/>
    </source>
</evidence>